<dbReference type="EMBL" id="DSFP01000032">
    <property type="protein sequence ID" value="HEW45714.1"/>
    <property type="molecule type" value="Genomic_DNA"/>
</dbReference>
<feature type="transmembrane region" description="Helical" evidence="1">
    <location>
        <begin position="26"/>
        <end position="49"/>
    </location>
</feature>
<keyword evidence="1" id="KW-0812">Transmembrane</keyword>
<dbReference type="InterPro" id="IPR021484">
    <property type="entry name" value="DUF3137"/>
</dbReference>
<organism evidence="2">
    <name type="scientific">Hydrogenobacter sp</name>
    <dbReference type="NCBI Taxonomy" id="2152829"/>
    <lineage>
        <taxon>Bacteria</taxon>
        <taxon>Pseudomonadati</taxon>
        <taxon>Aquificota</taxon>
        <taxon>Aquificia</taxon>
        <taxon>Aquificales</taxon>
        <taxon>Aquificaceae</taxon>
        <taxon>Hydrogenobacter</taxon>
    </lineage>
</organism>
<proteinExistence type="predicted"/>
<dbReference type="AlphaFoldDB" id="A0A7C2V379"/>
<reference evidence="2" key="1">
    <citation type="journal article" date="2020" name="mSystems">
        <title>Genome- and Community-Level Interaction Insights into Carbon Utilization and Element Cycling Functions of Hydrothermarchaeota in Hydrothermal Sediment.</title>
        <authorList>
            <person name="Zhou Z."/>
            <person name="Liu Y."/>
            <person name="Xu W."/>
            <person name="Pan J."/>
            <person name="Luo Z.H."/>
            <person name="Li M."/>
        </authorList>
    </citation>
    <scope>NUCLEOTIDE SEQUENCE [LARGE SCALE GENOMIC DNA]</scope>
    <source>
        <strain evidence="2">SpSt-132</strain>
    </source>
</reference>
<evidence type="ECO:0000313" key="2">
    <source>
        <dbReference type="EMBL" id="HEW45714.1"/>
    </source>
</evidence>
<sequence length="322" mass="37991">MKSFEEFYNQELKPAVDNLEKERKKILSWSIFGFLFLMFGLFVVFSYFADASYSLFFIILGLIIYFSLAGFFLSGFKSRFKSQVIDKIIKFLDPSLEYKPKEYLPFEVFKKSLLFETKESVNRYTGSDLIKGNIGLTSVAFSQVHAEHEETHTYTDSQGRTQTETIWYTIFRGVLFVADFNKNFNTKVVVFPNSEGISWFDKLFSSTLRNLKPIKLEDPEFESLFNVYGEDQVESRYILSTSLMRRLVELWNRFKEAGAKDIRISFIDSYIFIAIDFRKDLLEPSLFSAIDYNRIVDYYWRVKAFYDVVDDLNLNRRIWGKT</sequence>
<dbReference type="Pfam" id="PF11335">
    <property type="entry name" value="DUF3137"/>
    <property type="match status" value="1"/>
</dbReference>
<evidence type="ECO:0000256" key="1">
    <source>
        <dbReference type="SAM" id="Phobius"/>
    </source>
</evidence>
<keyword evidence="1" id="KW-0472">Membrane</keyword>
<feature type="transmembrane region" description="Helical" evidence="1">
    <location>
        <begin position="55"/>
        <end position="73"/>
    </location>
</feature>
<comment type="caution">
    <text evidence="2">The sequence shown here is derived from an EMBL/GenBank/DDBJ whole genome shotgun (WGS) entry which is preliminary data.</text>
</comment>
<name>A0A7C2V379_9AQUI</name>
<protein>
    <submittedName>
        <fullName evidence="2">DUF3137 domain-containing protein</fullName>
    </submittedName>
</protein>
<accession>A0A7C2V379</accession>
<gene>
    <name evidence="2" type="ORF">ENO47_03465</name>
</gene>
<keyword evidence="1" id="KW-1133">Transmembrane helix</keyword>